<dbReference type="OrthoDB" id="9907417at2"/>
<comment type="caution">
    <text evidence="2">The sequence shown here is derived from an EMBL/GenBank/DDBJ whole genome shotgun (WGS) entry which is preliminary data.</text>
</comment>
<proteinExistence type="predicted"/>
<name>A0A2U2AE67_9GAMM</name>
<sequence>MLFFLFLFFVVGVGLRHFLDDRAVVIASVAIAICWMFAFNIGWAIVTLIELLVGAFLIGPPVLTYWKNRR</sequence>
<dbReference type="AlphaFoldDB" id="A0A2U2AE67"/>
<keyword evidence="1" id="KW-1133">Transmembrane helix</keyword>
<keyword evidence="3" id="KW-1185">Reference proteome</keyword>
<keyword evidence="1" id="KW-0472">Membrane</keyword>
<evidence type="ECO:0000313" key="2">
    <source>
        <dbReference type="EMBL" id="PWD80955.1"/>
    </source>
</evidence>
<evidence type="ECO:0000256" key="1">
    <source>
        <dbReference type="SAM" id="Phobius"/>
    </source>
</evidence>
<evidence type="ECO:0000313" key="3">
    <source>
        <dbReference type="Proteomes" id="UP000245020"/>
    </source>
</evidence>
<organism evidence="2 3">
    <name type="scientific">Ignatzschineria ureiclastica</name>
    <dbReference type="NCBI Taxonomy" id="472582"/>
    <lineage>
        <taxon>Bacteria</taxon>
        <taxon>Pseudomonadati</taxon>
        <taxon>Pseudomonadota</taxon>
        <taxon>Gammaproteobacteria</taxon>
        <taxon>Cardiobacteriales</taxon>
        <taxon>Ignatzschineriaceae</taxon>
        <taxon>Ignatzschineria</taxon>
    </lineage>
</organism>
<dbReference type="RefSeq" id="WP_109189605.1">
    <property type="nucleotide sequence ID" value="NZ_BMYA01000002.1"/>
</dbReference>
<dbReference type="EMBL" id="QEWQ01000004">
    <property type="protein sequence ID" value="PWD80955.1"/>
    <property type="molecule type" value="Genomic_DNA"/>
</dbReference>
<gene>
    <name evidence="2" type="ORF">DC083_07590</name>
</gene>
<protein>
    <submittedName>
        <fullName evidence="2">Uncharacterized protein</fullName>
    </submittedName>
</protein>
<keyword evidence="1" id="KW-0812">Transmembrane</keyword>
<dbReference type="Proteomes" id="UP000245020">
    <property type="component" value="Unassembled WGS sequence"/>
</dbReference>
<accession>A0A2U2AE67</accession>
<reference evidence="3" key="1">
    <citation type="submission" date="2018-05" db="EMBL/GenBank/DDBJ databases">
        <title>Ignatzschineria dubaiensis sp. nov., isolated from necrotic foot tissues of dromedaries (Camelus dromedarius) and associated maggots in Dubai, United Arab Emirates.</title>
        <authorList>
            <person name="Tsang C.C."/>
            <person name="Tang J.Y.M."/>
            <person name="Fong J.Y.H."/>
            <person name="Kinne J."/>
            <person name="Lee H.H."/>
            <person name="Joseph M."/>
            <person name="Jose S."/>
            <person name="Schuster R.K."/>
            <person name="Tang Y."/>
            <person name="Sivakumar S."/>
            <person name="Chen J.H.K."/>
            <person name="Teng J.L.L."/>
            <person name="Lau S.K.P."/>
            <person name="Wernery U."/>
            <person name="Woo P.C.Y."/>
        </authorList>
    </citation>
    <scope>NUCLEOTIDE SEQUENCE [LARGE SCALE GENOMIC DNA]</scope>
    <source>
        <strain evidence="3">KCTC 22644</strain>
    </source>
</reference>
<feature type="transmembrane region" description="Helical" evidence="1">
    <location>
        <begin position="26"/>
        <end position="59"/>
    </location>
</feature>